<keyword evidence="5" id="KW-1185">Reference proteome</keyword>
<evidence type="ECO:0000256" key="2">
    <source>
        <dbReference type="SAM" id="Phobius"/>
    </source>
</evidence>
<keyword evidence="2" id="KW-0812">Transmembrane</keyword>
<dbReference type="GO" id="GO:2001069">
    <property type="term" value="F:glycogen binding"/>
    <property type="evidence" value="ECO:0007669"/>
    <property type="project" value="TreeGrafter"/>
</dbReference>
<dbReference type="AlphaFoldDB" id="A0AAW1C0K5"/>
<keyword evidence="2" id="KW-0472">Membrane</keyword>
<proteinExistence type="predicted"/>
<feature type="region of interest" description="Disordered" evidence="1">
    <location>
        <begin position="94"/>
        <end position="118"/>
    </location>
</feature>
<feature type="transmembrane region" description="Helical" evidence="2">
    <location>
        <begin position="890"/>
        <end position="916"/>
    </location>
</feature>
<feature type="compositionally biased region" description="Low complexity" evidence="1">
    <location>
        <begin position="104"/>
        <end position="118"/>
    </location>
</feature>
<gene>
    <name evidence="4" type="ORF">NXF25_006420</name>
</gene>
<dbReference type="Pfam" id="PF03370">
    <property type="entry name" value="CBM_21"/>
    <property type="match status" value="1"/>
</dbReference>
<reference evidence="4 5" key="1">
    <citation type="journal article" date="2024" name="Proc. Natl. Acad. Sci. U.S.A.">
        <title>The genetic regulatory architecture and epigenomic basis for age-related changes in rattlesnake venom.</title>
        <authorList>
            <person name="Hogan M.P."/>
            <person name="Holding M.L."/>
            <person name="Nystrom G.S."/>
            <person name="Colston T.J."/>
            <person name="Bartlett D.A."/>
            <person name="Mason A.J."/>
            <person name="Ellsworth S.A."/>
            <person name="Rautsaw R.M."/>
            <person name="Lawrence K.C."/>
            <person name="Strickland J.L."/>
            <person name="He B."/>
            <person name="Fraser P."/>
            <person name="Margres M.J."/>
            <person name="Gilbert D.M."/>
            <person name="Gibbs H.L."/>
            <person name="Parkinson C.L."/>
            <person name="Rokyta D.R."/>
        </authorList>
    </citation>
    <scope>NUCLEOTIDE SEQUENCE [LARGE SCALE GENOMIC DNA]</scope>
    <source>
        <strain evidence="4">DRR0105</strain>
    </source>
</reference>
<feature type="domain" description="CBM21" evidence="3">
    <location>
        <begin position="361"/>
        <end position="477"/>
    </location>
</feature>
<evidence type="ECO:0000313" key="4">
    <source>
        <dbReference type="EMBL" id="KAK9407646.1"/>
    </source>
</evidence>
<evidence type="ECO:0000259" key="3">
    <source>
        <dbReference type="PROSITE" id="PS51159"/>
    </source>
</evidence>
<feature type="region of interest" description="Disordered" evidence="1">
    <location>
        <begin position="133"/>
        <end position="273"/>
    </location>
</feature>
<feature type="compositionally biased region" description="Acidic residues" evidence="1">
    <location>
        <begin position="168"/>
        <end position="194"/>
    </location>
</feature>
<dbReference type="InterPro" id="IPR005036">
    <property type="entry name" value="CBM21_dom"/>
</dbReference>
<feature type="region of interest" description="Disordered" evidence="1">
    <location>
        <begin position="317"/>
        <end position="337"/>
    </location>
</feature>
<dbReference type="Gene3D" id="2.60.40.2440">
    <property type="entry name" value="Carbohydrate binding type-21 domain"/>
    <property type="match status" value="1"/>
</dbReference>
<accession>A0AAW1C0K5</accession>
<comment type="caution">
    <text evidence="4">The sequence shown here is derived from an EMBL/GenBank/DDBJ whole genome shotgun (WGS) entry which is preliminary data.</text>
</comment>
<dbReference type="PANTHER" id="PTHR12307:SF40">
    <property type="entry name" value="PROTEIN PHOSPHATASE 1 REGULATORY SUBUNIT 3F"/>
    <property type="match status" value="1"/>
</dbReference>
<keyword evidence="2" id="KW-1133">Transmembrane helix</keyword>
<dbReference type="PROSITE" id="PS51159">
    <property type="entry name" value="CBM21"/>
    <property type="match status" value="1"/>
</dbReference>
<dbReference type="GO" id="GO:0000164">
    <property type="term" value="C:protein phosphatase type 1 complex"/>
    <property type="evidence" value="ECO:0007669"/>
    <property type="project" value="TreeGrafter"/>
</dbReference>
<dbReference type="InterPro" id="IPR038175">
    <property type="entry name" value="CBM21_dom_sf"/>
</dbReference>
<dbReference type="GO" id="GO:0005979">
    <property type="term" value="P:regulation of glycogen biosynthetic process"/>
    <property type="evidence" value="ECO:0007669"/>
    <property type="project" value="TreeGrafter"/>
</dbReference>
<feature type="compositionally biased region" description="Pro residues" evidence="1">
    <location>
        <begin position="317"/>
        <end position="328"/>
    </location>
</feature>
<dbReference type="Proteomes" id="UP001474421">
    <property type="component" value="Unassembled WGS sequence"/>
</dbReference>
<dbReference type="EMBL" id="JAOTOJ010000002">
    <property type="protein sequence ID" value="KAK9407646.1"/>
    <property type="molecule type" value="Genomic_DNA"/>
</dbReference>
<protein>
    <submittedName>
        <fullName evidence="4">Protein phosphatase 1 regulatory subunit 3F</fullName>
    </submittedName>
</protein>
<dbReference type="InterPro" id="IPR050782">
    <property type="entry name" value="PP1_regulatory_subunit_3"/>
</dbReference>
<name>A0AAW1C0K5_CROAD</name>
<feature type="compositionally biased region" description="Low complexity" evidence="1">
    <location>
        <begin position="133"/>
        <end position="151"/>
    </location>
</feature>
<dbReference type="GO" id="GO:0008157">
    <property type="term" value="F:protein phosphatase 1 binding"/>
    <property type="evidence" value="ECO:0007669"/>
    <property type="project" value="TreeGrafter"/>
</dbReference>
<evidence type="ECO:0000256" key="1">
    <source>
        <dbReference type="SAM" id="MobiDB-lite"/>
    </source>
</evidence>
<sequence>MSCLDEFIRPEGAREEGGDAVRSHSSPLCVSAGIDLLRSRLLCPVFCCRLGSPACGFFSGKGEEGLSPPLRSAFRLVQPLACLTPACDSRVPRLPLLAPPPSPGSLHPGSLSSSSSAPRPAASAIAAAAVCAASPPSSQPPAMARAGASSSSPPPPPQPPLPLTREAAEEEEEEEEEDDDDDDEKEDGEEEEEDPPARALMPRSSPVPRPQHPSAPESCSSSEDDGEDDGHHQHPCLARPLSQHPPGLPEPPSQHAVQDCRGLPSQHAQGHPGLFSQNATAAATPMEEPSQHTAGRHVLFADALGLPLARWRRYQPWPPPSPESPPEVAPSLASLPPSTSTPYLLPSFVLQPVGQDEDEKLERLHQAKIELEEVLPPEPGEPRVLRGTVRVLNISYHKAVHVRASRDRWQSHRDYPALYIPGGSPDGGLTDRFAFRLEFGDEEDEEGGGARLDFVVRYQTEEGVYWANNQGKNYSVVLKGASTTQVLPTRSSKEGESRRLKSCMRPVKVRSGENELQVEDIAQYIYSEETSVEGNLSKEFPNSSVMQPSTPITQIPELTITTNSPEKKDPSKDHLVDFTDSPQGHAIRVHTTSHEELKVPWGFMLGTETHSLGQWDAPEFSKCDLTTEGSFMEECMEEQLRRYQELPHRLEEDAIDRELEQLYLSHLSRLRAEELGGRGEWSEETSGSNTSPVPSLITLRQNVLTDRDLIVNWTGPERALNSSLAKEITLYYAKQRGDDCRDSEEEGIMAGYATQGPPEVVGPGRDSPPVLLEGCFLNHLEEGNLQQSPMKDSDSFPLRVVAPNMLRPVIPEAMVMPLVVPARTLVPLPKWPTDLPSSPLDAHGQGRCQGFLIGHGSLWLGEGLHVHKPSETNPVPHNELEKILTRSLRFLSLFVFLPVVFNSCMPLVAVTLYLLLDWFS</sequence>
<evidence type="ECO:0000313" key="5">
    <source>
        <dbReference type="Proteomes" id="UP001474421"/>
    </source>
</evidence>
<organism evidence="4 5">
    <name type="scientific">Crotalus adamanteus</name>
    <name type="common">Eastern diamondback rattlesnake</name>
    <dbReference type="NCBI Taxonomy" id="8729"/>
    <lineage>
        <taxon>Eukaryota</taxon>
        <taxon>Metazoa</taxon>
        <taxon>Chordata</taxon>
        <taxon>Craniata</taxon>
        <taxon>Vertebrata</taxon>
        <taxon>Euteleostomi</taxon>
        <taxon>Lepidosauria</taxon>
        <taxon>Squamata</taxon>
        <taxon>Bifurcata</taxon>
        <taxon>Unidentata</taxon>
        <taxon>Episquamata</taxon>
        <taxon>Toxicofera</taxon>
        <taxon>Serpentes</taxon>
        <taxon>Colubroidea</taxon>
        <taxon>Viperidae</taxon>
        <taxon>Crotalinae</taxon>
        <taxon>Crotalus</taxon>
    </lineage>
</organism>
<dbReference type="PANTHER" id="PTHR12307">
    <property type="entry name" value="PROTEIN PHOSPHATASE 1 REGULATORY SUBUNIT"/>
    <property type="match status" value="1"/>
</dbReference>
<feature type="compositionally biased region" description="Pro residues" evidence="1">
    <location>
        <begin position="152"/>
        <end position="162"/>
    </location>
</feature>